<organism evidence="1 2">
    <name type="scientific">Actinoplanes subglobosus</name>
    <dbReference type="NCBI Taxonomy" id="1547892"/>
    <lineage>
        <taxon>Bacteria</taxon>
        <taxon>Bacillati</taxon>
        <taxon>Actinomycetota</taxon>
        <taxon>Actinomycetes</taxon>
        <taxon>Micromonosporales</taxon>
        <taxon>Micromonosporaceae</taxon>
        <taxon>Actinoplanes</taxon>
    </lineage>
</organism>
<dbReference type="EMBL" id="JBHSBL010000018">
    <property type="protein sequence ID" value="MFC4068022.1"/>
    <property type="molecule type" value="Genomic_DNA"/>
</dbReference>
<evidence type="ECO:0000313" key="2">
    <source>
        <dbReference type="Proteomes" id="UP001595867"/>
    </source>
</evidence>
<gene>
    <name evidence="1" type="ORF">ACFO0C_24085</name>
</gene>
<dbReference type="RefSeq" id="WP_378068908.1">
    <property type="nucleotide sequence ID" value="NZ_JBHSBL010000018.1"/>
</dbReference>
<name>A0ABV8IYG4_9ACTN</name>
<reference evidence="2" key="1">
    <citation type="journal article" date="2019" name="Int. J. Syst. Evol. Microbiol.">
        <title>The Global Catalogue of Microorganisms (GCM) 10K type strain sequencing project: providing services to taxonomists for standard genome sequencing and annotation.</title>
        <authorList>
            <consortium name="The Broad Institute Genomics Platform"/>
            <consortium name="The Broad Institute Genome Sequencing Center for Infectious Disease"/>
            <person name="Wu L."/>
            <person name="Ma J."/>
        </authorList>
    </citation>
    <scope>NUCLEOTIDE SEQUENCE [LARGE SCALE GENOMIC DNA]</scope>
    <source>
        <strain evidence="2">TBRC 5832</strain>
    </source>
</reference>
<dbReference type="Proteomes" id="UP001595867">
    <property type="component" value="Unassembled WGS sequence"/>
</dbReference>
<evidence type="ECO:0000313" key="1">
    <source>
        <dbReference type="EMBL" id="MFC4068022.1"/>
    </source>
</evidence>
<keyword evidence="2" id="KW-1185">Reference proteome</keyword>
<sequence>MASPEELQAEARSVLALLEPLGVLTPTGSFVSGLMVWRDLDVMLAGGPEFGPADVVALLGRAVMIPGLSGFAYRDERGERSPTGKQRDERHLVTFTVGEWRVDLSIWLHDDHADVSEWHRELAGRLTDEERQAILAVKSVWHLRPEYPDEVGGFDICTAVLEHGVRTAVEFGVWLRTGRNSL</sequence>
<protein>
    <submittedName>
        <fullName evidence="1">Uncharacterized protein</fullName>
    </submittedName>
</protein>
<proteinExistence type="predicted"/>
<accession>A0ABV8IYG4</accession>
<comment type="caution">
    <text evidence="1">The sequence shown here is derived from an EMBL/GenBank/DDBJ whole genome shotgun (WGS) entry which is preliminary data.</text>
</comment>